<dbReference type="InterPro" id="IPR005119">
    <property type="entry name" value="LysR_subst-bd"/>
</dbReference>
<proteinExistence type="inferred from homology"/>
<dbReference type="GO" id="GO:0003677">
    <property type="term" value="F:DNA binding"/>
    <property type="evidence" value="ECO:0007669"/>
    <property type="project" value="UniProtKB-KW"/>
</dbReference>
<dbReference type="Proteomes" id="UP000019183">
    <property type="component" value="Unassembled WGS sequence"/>
</dbReference>
<dbReference type="InterPro" id="IPR000847">
    <property type="entry name" value="LysR_HTH_N"/>
</dbReference>
<keyword evidence="7" id="KW-1185">Reference proteome</keyword>
<dbReference type="CDD" id="cd08414">
    <property type="entry name" value="PBP2_LTTR_aromatics_like"/>
    <property type="match status" value="1"/>
</dbReference>
<dbReference type="SUPFAM" id="SSF53850">
    <property type="entry name" value="Periplasmic binding protein-like II"/>
    <property type="match status" value="1"/>
</dbReference>
<dbReference type="PROSITE" id="PS50931">
    <property type="entry name" value="HTH_LYSR"/>
    <property type="match status" value="1"/>
</dbReference>
<dbReference type="Pfam" id="PF03466">
    <property type="entry name" value="LysR_substrate"/>
    <property type="match status" value="1"/>
</dbReference>
<keyword evidence="2" id="KW-0805">Transcription regulation</keyword>
<evidence type="ECO:0000256" key="1">
    <source>
        <dbReference type="ARBA" id="ARBA00009437"/>
    </source>
</evidence>
<accession>W1DXW1</accession>
<keyword evidence="4" id="KW-0804">Transcription</keyword>
<reference evidence="6" key="1">
    <citation type="submission" date="2013-10" db="EMBL/GenBank/DDBJ databases">
        <title>Antibiotic resistance diversity of beta-lactamase producers in the General Hospital Vienna.</title>
        <authorList>
            <person name="Barisic I."/>
            <person name="Mitteregger D."/>
            <person name="Hirschl A.M."/>
            <person name="Noehammer C."/>
            <person name="Wiesinger-Mayr H."/>
        </authorList>
    </citation>
    <scope>NUCLEOTIDE SEQUENCE [LARGE SCALE GENOMIC DNA]</scope>
    <source>
        <strain evidence="6">IS43</strain>
    </source>
</reference>
<dbReference type="Gene3D" id="3.40.190.10">
    <property type="entry name" value="Periplasmic binding protein-like II"/>
    <property type="match status" value="2"/>
</dbReference>
<dbReference type="GO" id="GO:0032993">
    <property type="term" value="C:protein-DNA complex"/>
    <property type="evidence" value="ECO:0007669"/>
    <property type="project" value="TreeGrafter"/>
</dbReference>
<dbReference type="AlphaFoldDB" id="W1DXW1"/>
<dbReference type="PANTHER" id="PTHR30346:SF0">
    <property type="entry name" value="HCA OPERON TRANSCRIPTIONAL ACTIVATOR HCAR"/>
    <property type="match status" value="1"/>
</dbReference>
<evidence type="ECO:0000313" key="6">
    <source>
        <dbReference type="EMBL" id="CDL12964.1"/>
    </source>
</evidence>
<name>W1DXW1_KLEPN</name>
<dbReference type="PANTHER" id="PTHR30346">
    <property type="entry name" value="TRANSCRIPTIONAL DUAL REGULATOR HCAR-RELATED"/>
    <property type="match status" value="1"/>
</dbReference>
<keyword evidence="3" id="KW-0238">DNA-binding</keyword>
<dbReference type="GO" id="GO:0003700">
    <property type="term" value="F:DNA-binding transcription factor activity"/>
    <property type="evidence" value="ECO:0007669"/>
    <property type="project" value="InterPro"/>
</dbReference>
<evidence type="ECO:0000259" key="5">
    <source>
        <dbReference type="PROSITE" id="PS50931"/>
    </source>
</evidence>
<dbReference type="FunFam" id="1.10.10.10:FF:000001">
    <property type="entry name" value="LysR family transcriptional regulator"/>
    <property type="match status" value="1"/>
</dbReference>
<dbReference type="Pfam" id="PF00126">
    <property type="entry name" value="HTH_1"/>
    <property type="match status" value="1"/>
</dbReference>
<sequence>MKKKMDINQLRCFVVLGDELHFGRAARKLEMMPASLSRFIKLLEDDLGIRLLNRSTRNVSLTPEGAAFLNEAKTVIADFDALRQRFRKNSLLQKRTLRIGAIDSAAKGLLPELLNLFVRRFPEADIHLTEDKSHKLIPRLISGWLDVVFVRPPEHIDAMLTTRFIANETCVLAVPAHHRLVSYDEVSIDDFRHEPVILPERRTRRHSHDLTMNIFKEGGSMPVIAQYAEEKQTILSFVAAGLGIALVPASYKDMNADGVKYLALTPKKHVEGLPLSAMWHQGNNTLYVRSLLEILSDNIDELTREL</sequence>
<evidence type="ECO:0000313" key="7">
    <source>
        <dbReference type="Proteomes" id="UP000019183"/>
    </source>
</evidence>
<dbReference type="eggNOG" id="COG0583">
    <property type="taxonomic scope" value="Bacteria"/>
</dbReference>
<dbReference type="Gene3D" id="1.10.10.10">
    <property type="entry name" value="Winged helix-like DNA-binding domain superfamily/Winged helix DNA-binding domain"/>
    <property type="match status" value="1"/>
</dbReference>
<evidence type="ECO:0000256" key="3">
    <source>
        <dbReference type="ARBA" id="ARBA00023125"/>
    </source>
</evidence>
<evidence type="ECO:0000256" key="2">
    <source>
        <dbReference type="ARBA" id="ARBA00023015"/>
    </source>
</evidence>
<comment type="similarity">
    <text evidence="1">Belongs to the LysR transcriptional regulatory family.</text>
</comment>
<protein>
    <submittedName>
        <fullName evidence="6">Transcriptional regulator, LysR family</fullName>
    </submittedName>
</protein>
<dbReference type="InterPro" id="IPR036388">
    <property type="entry name" value="WH-like_DNA-bd_sf"/>
</dbReference>
<evidence type="ECO:0000256" key="4">
    <source>
        <dbReference type="ARBA" id="ARBA00023163"/>
    </source>
</evidence>
<dbReference type="EMBL" id="CBWK010000870">
    <property type="protein sequence ID" value="CDL12964.1"/>
    <property type="molecule type" value="Genomic_DNA"/>
</dbReference>
<dbReference type="SUPFAM" id="SSF46785">
    <property type="entry name" value="Winged helix' DNA-binding domain"/>
    <property type="match status" value="1"/>
</dbReference>
<feature type="domain" description="HTH lysR-type" evidence="5">
    <location>
        <begin position="5"/>
        <end position="62"/>
    </location>
</feature>
<dbReference type="InterPro" id="IPR036390">
    <property type="entry name" value="WH_DNA-bd_sf"/>
</dbReference>
<organism evidence="6 7">
    <name type="scientific">Klebsiella pneumoniae IS43</name>
    <dbReference type="NCBI Taxonomy" id="1432552"/>
    <lineage>
        <taxon>Bacteria</taxon>
        <taxon>Pseudomonadati</taxon>
        <taxon>Pseudomonadota</taxon>
        <taxon>Gammaproteobacteria</taxon>
        <taxon>Enterobacterales</taxon>
        <taxon>Enterobacteriaceae</taxon>
        <taxon>Klebsiella/Raoultella group</taxon>
        <taxon>Klebsiella</taxon>
        <taxon>Klebsiella pneumoniae complex</taxon>
    </lineage>
</organism>
<comment type="caution">
    <text evidence="6">The sequence shown here is derived from an EMBL/GenBank/DDBJ whole genome shotgun (WGS) entry which is preliminary data.</text>
</comment>